<feature type="compositionally biased region" description="Basic and acidic residues" evidence="1">
    <location>
        <begin position="374"/>
        <end position="387"/>
    </location>
</feature>
<evidence type="ECO:0000313" key="2">
    <source>
        <dbReference type="EMBL" id="KNE61956.1"/>
    </source>
</evidence>
<reference evidence="3" key="2">
    <citation type="submission" date="2009-11" db="EMBL/GenBank/DDBJ databases">
        <title>The Genome Sequence of Allomyces macrogynus strain ATCC 38327.</title>
        <authorList>
            <consortium name="The Broad Institute Genome Sequencing Platform"/>
            <person name="Russ C."/>
            <person name="Cuomo C."/>
            <person name="Shea T."/>
            <person name="Young S.K."/>
            <person name="Zeng Q."/>
            <person name="Koehrsen M."/>
            <person name="Haas B."/>
            <person name="Borodovsky M."/>
            <person name="Guigo R."/>
            <person name="Alvarado L."/>
            <person name="Berlin A."/>
            <person name="Borenstein D."/>
            <person name="Chen Z."/>
            <person name="Engels R."/>
            <person name="Freedman E."/>
            <person name="Gellesch M."/>
            <person name="Goldberg J."/>
            <person name="Griggs A."/>
            <person name="Gujja S."/>
            <person name="Heiman D."/>
            <person name="Hepburn T."/>
            <person name="Howarth C."/>
            <person name="Jen D."/>
            <person name="Larson L."/>
            <person name="Lewis B."/>
            <person name="Mehta T."/>
            <person name="Park D."/>
            <person name="Pearson M."/>
            <person name="Roberts A."/>
            <person name="Saif S."/>
            <person name="Shenoy N."/>
            <person name="Sisk P."/>
            <person name="Stolte C."/>
            <person name="Sykes S."/>
            <person name="Walk T."/>
            <person name="White J."/>
            <person name="Yandava C."/>
            <person name="Burger G."/>
            <person name="Gray M.W."/>
            <person name="Holland P.W.H."/>
            <person name="King N."/>
            <person name="Lang F.B.F."/>
            <person name="Roger A.J."/>
            <person name="Ruiz-Trillo I."/>
            <person name="Lander E."/>
            <person name="Nusbaum C."/>
        </authorList>
    </citation>
    <scope>NUCLEOTIDE SEQUENCE [LARGE SCALE GENOMIC DNA]</scope>
    <source>
        <strain evidence="3">ATCC 38327</strain>
    </source>
</reference>
<feature type="compositionally biased region" description="Polar residues" evidence="1">
    <location>
        <begin position="36"/>
        <end position="56"/>
    </location>
</feature>
<feature type="compositionally biased region" description="Low complexity" evidence="1">
    <location>
        <begin position="287"/>
        <end position="302"/>
    </location>
</feature>
<evidence type="ECO:0000313" key="3">
    <source>
        <dbReference type="Proteomes" id="UP000054350"/>
    </source>
</evidence>
<accession>A0A0L0SHK0</accession>
<evidence type="ECO:0000256" key="1">
    <source>
        <dbReference type="SAM" id="MobiDB-lite"/>
    </source>
</evidence>
<feature type="region of interest" description="Disordered" evidence="1">
    <location>
        <begin position="357"/>
        <end position="455"/>
    </location>
</feature>
<keyword evidence="3" id="KW-1185">Reference proteome</keyword>
<dbReference type="Proteomes" id="UP000054350">
    <property type="component" value="Unassembled WGS sequence"/>
</dbReference>
<dbReference type="OrthoDB" id="2409325at2759"/>
<gene>
    <name evidence="2" type="ORF">AMAG_07222</name>
</gene>
<feature type="compositionally biased region" description="Basic and acidic residues" evidence="1">
    <location>
        <begin position="23"/>
        <end position="35"/>
    </location>
</feature>
<sequence>MASLADSAIHSMEDLPSALNAKKPREPRPRRRTSDKSAASTRTESVTGSDTGSVPPSQKKADANGKPETPAAAKPEKDHGPYVDVLVRRQRALKKRVERIEAYEHKPVDALNPDQKESLAQLPGLRHTLRDLDDLIKAQQTIAADEARAAKRAARLADKEQAAARRAAADEARNTVLAQFYAYITLVRELVTLDQDDPVVMQVRNVFLGESTEAVVDAMAKVCAKSDEEVAGIDGEMTYAQIHHRLIEAPLRIEDLLAPVEFLVDEDAVVDESSALLAETEDALLDETTSAETDAAAAQASNETDEPAETEPAEPITPAMLTFMSGEDFVNTVTAATSKLEQAAELLSQQPLEATEVAAPAPTDASAPAADDVAPSKERAPRRERYHRDRRGKGSQAQSQGERDPCPTHTNVNGTPRGDRSPRSGPRSYRGPRHGNNAGDRAAAAPAPAPARATA</sequence>
<name>A0A0L0SHK0_ALLM3</name>
<protein>
    <submittedName>
        <fullName evidence="2">Uncharacterized protein</fullName>
    </submittedName>
</protein>
<feature type="compositionally biased region" description="Acidic residues" evidence="1">
    <location>
        <begin position="303"/>
        <end position="312"/>
    </location>
</feature>
<feature type="region of interest" description="Disordered" evidence="1">
    <location>
        <begin position="1"/>
        <end position="83"/>
    </location>
</feature>
<reference evidence="2 3" key="1">
    <citation type="submission" date="2009-11" db="EMBL/GenBank/DDBJ databases">
        <title>Annotation of Allomyces macrogynus ATCC 38327.</title>
        <authorList>
            <consortium name="The Broad Institute Genome Sequencing Platform"/>
            <person name="Russ C."/>
            <person name="Cuomo C."/>
            <person name="Burger G."/>
            <person name="Gray M.W."/>
            <person name="Holland P.W.H."/>
            <person name="King N."/>
            <person name="Lang F.B.F."/>
            <person name="Roger A.J."/>
            <person name="Ruiz-Trillo I."/>
            <person name="Young S.K."/>
            <person name="Zeng Q."/>
            <person name="Gargeya S."/>
            <person name="Fitzgerald M."/>
            <person name="Haas B."/>
            <person name="Abouelleil A."/>
            <person name="Alvarado L."/>
            <person name="Arachchi H.M."/>
            <person name="Berlin A."/>
            <person name="Chapman S.B."/>
            <person name="Gearin G."/>
            <person name="Goldberg J."/>
            <person name="Griggs A."/>
            <person name="Gujja S."/>
            <person name="Hansen M."/>
            <person name="Heiman D."/>
            <person name="Howarth C."/>
            <person name="Larimer J."/>
            <person name="Lui A."/>
            <person name="MacDonald P.J.P."/>
            <person name="McCowen C."/>
            <person name="Montmayeur A."/>
            <person name="Murphy C."/>
            <person name="Neiman D."/>
            <person name="Pearson M."/>
            <person name="Priest M."/>
            <person name="Roberts A."/>
            <person name="Saif S."/>
            <person name="Shea T."/>
            <person name="Sisk P."/>
            <person name="Stolte C."/>
            <person name="Sykes S."/>
            <person name="Wortman J."/>
            <person name="Nusbaum C."/>
            <person name="Birren B."/>
        </authorList>
    </citation>
    <scope>NUCLEOTIDE SEQUENCE [LARGE SCALE GENOMIC DNA]</scope>
    <source>
        <strain evidence="2 3">ATCC 38327</strain>
    </source>
</reference>
<feature type="region of interest" description="Disordered" evidence="1">
    <location>
        <begin position="287"/>
        <end position="313"/>
    </location>
</feature>
<dbReference type="EMBL" id="GG745339">
    <property type="protein sequence ID" value="KNE61956.1"/>
    <property type="molecule type" value="Genomic_DNA"/>
</dbReference>
<feature type="compositionally biased region" description="Low complexity" evidence="1">
    <location>
        <begin position="357"/>
        <end position="373"/>
    </location>
</feature>
<dbReference type="AlphaFoldDB" id="A0A0L0SHK0"/>
<feature type="compositionally biased region" description="Low complexity" evidence="1">
    <location>
        <begin position="441"/>
        <end position="455"/>
    </location>
</feature>
<proteinExistence type="predicted"/>
<dbReference type="VEuPathDB" id="FungiDB:AMAG_07222"/>
<organism evidence="2 3">
    <name type="scientific">Allomyces macrogynus (strain ATCC 38327)</name>
    <name type="common">Allomyces javanicus var. macrogynus</name>
    <dbReference type="NCBI Taxonomy" id="578462"/>
    <lineage>
        <taxon>Eukaryota</taxon>
        <taxon>Fungi</taxon>
        <taxon>Fungi incertae sedis</taxon>
        <taxon>Blastocladiomycota</taxon>
        <taxon>Blastocladiomycetes</taxon>
        <taxon>Blastocladiales</taxon>
        <taxon>Blastocladiaceae</taxon>
        <taxon>Allomyces</taxon>
    </lineage>
</organism>